<dbReference type="Proteomes" id="UP001437256">
    <property type="component" value="Unassembled WGS sequence"/>
</dbReference>
<proteinExistence type="predicted"/>
<sequence length="261" mass="29464">MSTITTLFIDHTRQIRICLPELRTLLSSSPSLLHLSISGDVLGDQSWPESNTIAMPALRSLGISSFRASNYSSIMLTIDAPRLEKLVLRDAREHDLDPFLYSSHASKFPLLQSLVFCDCHFTVAKYRMFCASFPSVSELTFYGDSYLPDILRSISDTTHLAPNATEVHTLWPRLKELNVDLSQTGEDEDEEEDEEGLFLKDGLARRLEIGHGPAKIKLGIMTDEMDDDYALEVACSDPEWLEEHVSIKIMEGPDLWCQCCY</sequence>
<comment type="caution">
    <text evidence="1">The sequence shown here is derived from an EMBL/GenBank/DDBJ whole genome shotgun (WGS) entry which is preliminary data.</text>
</comment>
<reference evidence="1 2" key="1">
    <citation type="submission" date="2024-05" db="EMBL/GenBank/DDBJ databases">
        <title>A draft genome resource for the thread blight pathogen Marasmius tenuissimus strain MS-2.</title>
        <authorList>
            <person name="Yulfo-Soto G.E."/>
            <person name="Baruah I.K."/>
            <person name="Amoako-Attah I."/>
            <person name="Bukari Y."/>
            <person name="Meinhardt L.W."/>
            <person name="Bailey B.A."/>
            <person name="Cohen S.P."/>
        </authorList>
    </citation>
    <scope>NUCLEOTIDE SEQUENCE [LARGE SCALE GENOMIC DNA]</scope>
    <source>
        <strain evidence="1 2">MS-2</strain>
    </source>
</reference>
<dbReference type="InterPro" id="IPR032675">
    <property type="entry name" value="LRR_dom_sf"/>
</dbReference>
<dbReference type="Gene3D" id="3.80.10.10">
    <property type="entry name" value="Ribonuclease Inhibitor"/>
    <property type="match status" value="1"/>
</dbReference>
<dbReference type="EMBL" id="JBBXMP010000016">
    <property type="protein sequence ID" value="KAL0068745.1"/>
    <property type="molecule type" value="Genomic_DNA"/>
</dbReference>
<dbReference type="SUPFAM" id="SSF52047">
    <property type="entry name" value="RNI-like"/>
    <property type="match status" value="1"/>
</dbReference>
<gene>
    <name evidence="1" type="ORF">AAF712_004074</name>
</gene>
<organism evidence="1 2">
    <name type="scientific">Marasmius tenuissimus</name>
    <dbReference type="NCBI Taxonomy" id="585030"/>
    <lineage>
        <taxon>Eukaryota</taxon>
        <taxon>Fungi</taxon>
        <taxon>Dikarya</taxon>
        <taxon>Basidiomycota</taxon>
        <taxon>Agaricomycotina</taxon>
        <taxon>Agaricomycetes</taxon>
        <taxon>Agaricomycetidae</taxon>
        <taxon>Agaricales</taxon>
        <taxon>Marasmiineae</taxon>
        <taxon>Marasmiaceae</taxon>
        <taxon>Marasmius</taxon>
    </lineage>
</organism>
<keyword evidence="2" id="KW-1185">Reference proteome</keyword>
<name>A0ABR3A449_9AGAR</name>
<accession>A0ABR3A449</accession>
<protein>
    <submittedName>
        <fullName evidence="1">Uncharacterized protein</fullName>
    </submittedName>
</protein>
<evidence type="ECO:0000313" key="1">
    <source>
        <dbReference type="EMBL" id="KAL0068745.1"/>
    </source>
</evidence>
<evidence type="ECO:0000313" key="2">
    <source>
        <dbReference type="Proteomes" id="UP001437256"/>
    </source>
</evidence>